<protein>
    <recommendedName>
        <fullName evidence="4">DUF4168 domain-containing protein</fullName>
    </recommendedName>
</protein>
<dbReference type="EMBL" id="CAJNBJ010000017">
    <property type="protein sequence ID" value="CAE6769088.1"/>
    <property type="molecule type" value="Genomic_DNA"/>
</dbReference>
<evidence type="ECO:0008006" key="4">
    <source>
        <dbReference type="Google" id="ProtNLM"/>
    </source>
</evidence>
<sequence>MTMQLSRHIVGIALGLVLCAGTGLAAEPADVEKFVNARIEIGEMMTNYFKGGESYGSGQRPSPEKMKEMGDDIHAKLSALLSKRGLTVEEYRARSKDVFADEAAVNGYLAAHPDLKTRYDALPLGRMGGGGGSTGRGY</sequence>
<proteinExistence type="predicted"/>
<gene>
    <name evidence="2" type="ORF">NSPZN2_40187</name>
</gene>
<name>A0ABN7LVQ1_9BACT</name>
<evidence type="ECO:0000313" key="3">
    <source>
        <dbReference type="Proteomes" id="UP000675880"/>
    </source>
</evidence>
<keyword evidence="3" id="KW-1185">Reference proteome</keyword>
<feature type="signal peptide" evidence="1">
    <location>
        <begin position="1"/>
        <end position="25"/>
    </location>
</feature>
<reference evidence="2 3" key="1">
    <citation type="submission" date="2021-02" db="EMBL/GenBank/DDBJ databases">
        <authorList>
            <person name="Han P."/>
        </authorList>
    </citation>
    <scope>NUCLEOTIDE SEQUENCE [LARGE SCALE GENOMIC DNA]</scope>
    <source>
        <strain evidence="2">Candidatus Nitrospira sp. ZN2</strain>
    </source>
</reference>
<accession>A0ABN7LVQ1</accession>
<keyword evidence="1" id="KW-0732">Signal</keyword>
<dbReference type="RefSeq" id="WP_213043044.1">
    <property type="nucleotide sequence ID" value="NZ_CAJNBJ010000017.1"/>
</dbReference>
<comment type="caution">
    <text evidence="2">The sequence shown here is derived from an EMBL/GenBank/DDBJ whole genome shotgun (WGS) entry which is preliminary data.</text>
</comment>
<organism evidence="2 3">
    <name type="scientific">Nitrospira defluvii</name>
    <dbReference type="NCBI Taxonomy" id="330214"/>
    <lineage>
        <taxon>Bacteria</taxon>
        <taxon>Pseudomonadati</taxon>
        <taxon>Nitrospirota</taxon>
        <taxon>Nitrospiria</taxon>
        <taxon>Nitrospirales</taxon>
        <taxon>Nitrospiraceae</taxon>
        <taxon>Nitrospira</taxon>
    </lineage>
</organism>
<evidence type="ECO:0000313" key="2">
    <source>
        <dbReference type="EMBL" id="CAE6769088.1"/>
    </source>
</evidence>
<dbReference type="Proteomes" id="UP000675880">
    <property type="component" value="Unassembled WGS sequence"/>
</dbReference>
<evidence type="ECO:0000256" key="1">
    <source>
        <dbReference type="SAM" id="SignalP"/>
    </source>
</evidence>
<feature type="chain" id="PRO_5046412236" description="DUF4168 domain-containing protein" evidence="1">
    <location>
        <begin position="26"/>
        <end position="138"/>
    </location>
</feature>